<comment type="caution">
    <text evidence="6">The sequence shown here is derived from an EMBL/GenBank/DDBJ whole genome shotgun (WGS) entry which is preliminary data.</text>
</comment>
<dbReference type="OrthoDB" id="92254at2"/>
<dbReference type="SUPFAM" id="SSF48435">
    <property type="entry name" value="Bacterial muramidases"/>
    <property type="match status" value="1"/>
</dbReference>
<dbReference type="Gene3D" id="1.10.1240.20">
    <property type="entry name" value="Lytic transglycosylase, superhelical linker domain"/>
    <property type="match status" value="1"/>
</dbReference>
<sequence>MMWKKTLLALCITTTYVWANQTPTTKVWSDAEVQQLKQSWTQQIQLDEKKRQQQRENFLQLESLLQAAERTGELSVPLLQIINQLQSTLNGYPLQEEIAWALLKAKMKANQATTEDIIQFSNQYPNTAKRNKLNQRPIEMLYQQQQFAALLDYSKQVMAEGIDSQCQVLGAQYQLVAEKLQPNPEAEQAGNQPMHSSTEMNQLLAQFETLWLTNETLPSSCASIESYWRDQGLKTAEKIKQKALNLFTQNSKNGIADLALNTKESELAQWLTALQQLVNSPNQLQNFVENQPLAEQNKQIVINAFPKFVKTLSEQTDKPDFSPYQAWAEKWQLTADELRSWKISFINQIFDNSDPIFQLWRDEQLKTLKADHLTERRLRMAIWQKSDLKEWLEILSDEGKSKVEWRYWLAKAYPALQQNLLTELAKERGFYPMLAAQQLGKPYQPTLPQVTPLSDEQLAKFKPELDRITELRHLKRFSQAKLAWVDLLQAVSFEEKIAFSEFALQQDWYDLAVEGTIQAKAWDYLSLRLPNAYSDWFDLNLQSKSVTKTFAMAIARQESAWNFQARSHANALGLMQMLPSTASQTAKNSQLVYSAERDLLDPFKNIMLGTAHLAELNEKYPNNRILIAAAYNAGPHRVTRWLERANGTLAMDEFIASIPFLETRGYVQNVLAYDYYNQFLQGHPTLMMFTKEELTRKY</sequence>
<dbReference type="SUPFAM" id="SSF53955">
    <property type="entry name" value="Lysozyme-like"/>
    <property type="match status" value="1"/>
</dbReference>
<evidence type="ECO:0000256" key="2">
    <source>
        <dbReference type="ARBA" id="ARBA00022729"/>
    </source>
</evidence>
<dbReference type="GO" id="GO:0004553">
    <property type="term" value="F:hydrolase activity, hydrolyzing O-glycosyl compounds"/>
    <property type="evidence" value="ECO:0007669"/>
    <property type="project" value="InterPro"/>
</dbReference>
<evidence type="ECO:0000256" key="1">
    <source>
        <dbReference type="ARBA" id="ARBA00007734"/>
    </source>
</evidence>
<comment type="similarity">
    <text evidence="1">Belongs to the transglycosylase Slt family.</text>
</comment>
<dbReference type="GO" id="GO:0042597">
    <property type="term" value="C:periplasmic space"/>
    <property type="evidence" value="ECO:0007669"/>
    <property type="project" value="InterPro"/>
</dbReference>
<dbReference type="CDD" id="cd13401">
    <property type="entry name" value="Slt70-like"/>
    <property type="match status" value="1"/>
</dbReference>
<accession>A0A328BZ56</accession>
<dbReference type="InterPro" id="IPR008939">
    <property type="entry name" value="Lytic_TGlycosylase_superhlx_U"/>
</dbReference>
<evidence type="ECO:0000259" key="4">
    <source>
        <dbReference type="Pfam" id="PF01464"/>
    </source>
</evidence>
<organism evidence="6 7">
    <name type="scientific">Glaesserella australis</name>
    <dbReference type="NCBI Taxonomy" id="2094024"/>
    <lineage>
        <taxon>Bacteria</taxon>
        <taxon>Pseudomonadati</taxon>
        <taxon>Pseudomonadota</taxon>
        <taxon>Gammaproteobacteria</taxon>
        <taxon>Pasteurellales</taxon>
        <taxon>Pasteurellaceae</taxon>
        <taxon>Glaesserella</taxon>
    </lineage>
</organism>
<protein>
    <submittedName>
        <fullName evidence="6">Lytic murein transglycosylase</fullName>
    </submittedName>
</protein>
<dbReference type="Proteomes" id="UP000248689">
    <property type="component" value="Unassembled WGS sequence"/>
</dbReference>
<dbReference type="AlphaFoldDB" id="A0A328BZ56"/>
<name>A0A328BZ56_9PAST</name>
<dbReference type="PANTHER" id="PTHR37423:SF5">
    <property type="entry name" value="SOLUBLE LYTIC MUREIN TRANSGLYCOSYLASE"/>
    <property type="match status" value="1"/>
</dbReference>
<feature type="domain" description="Transglycosylase SLT" evidence="4">
    <location>
        <begin position="542"/>
        <end position="646"/>
    </location>
</feature>
<dbReference type="Pfam" id="PF14718">
    <property type="entry name" value="SLT_L"/>
    <property type="match status" value="1"/>
</dbReference>
<dbReference type="InterPro" id="IPR012289">
    <property type="entry name" value="Lytic_TGlycosylase_superhlx_L"/>
</dbReference>
<keyword evidence="7" id="KW-1185">Reference proteome</keyword>
<dbReference type="Gene3D" id="1.10.530.10">
    <property type="match status" value="1"/>
</dbReference>
<dbReference type="InterPro" id="IPR008258">
    <property type="entry name" value="Transglycosylase_SLT_dom_1"/>
</dbReference>
<keyword evidence="2 3" id="KW-0732">Signal</keyword>
<evidence type="ECO:0000313" key="7">
    <source>
        <dbReference type="Proteomes" id="UP000248689"/>
    </source>
</evidence>
<dbReference type="Gene3D" id="1.25.20.10">
    <property type="entry name" value="Bacterial muramidases"/>
    <property type="match status" value="1"/>
</dbReference>
<dbReference type="EMBL" id="PTPX01000002">
    <property type="protein sequence ID" value="RAL19628.1"/>
    <property type="molecule type" value="Genomic_DNA"/>
</dbReference>
<gene>
    <name evidence="6" type="ORF">C5N92_01120</name>
</gene>
<evidence type="ECO:0000259" key="5">
    <source>
        <dbReference type="Pfam" id="PF14718"/>
    </source>
</evidence>
<feature type="domain" description="Lytic transglycosylase superhelical linker" evidence="5">
    <location>
        <begin position="460"/>
        <end position="525"/>
    </location>
</feature>
<reference evidence="7" key="1">
    <citation type="submission" date="2018-02" db="EMBL/GenBank/DDBJ databases">
        <title>Glaesserella australis sp. nov., isolated from the lungs of pigs.</title>
        <authorList>
            <person name="Turni C."/>
            <person name="Christensen H."/>
        </authorList>
    </citation>
    <scope>NUCLEOTIDE SEQUENCE [LARGE SCALE GENOMIC DNA]</scope>
    <source>
        <strain evidence="7">HS4635</strain>
    </source>
</reference>
<feature type="signal peptide" evidence="3">
    <location>
        <begin position="1"/>
        <end position="19"/>
    </location>
</feature>
<proteinExistence type="inferred from homology"/>
<dbReference type="InterPro" id="IPR037061">
    <property type="entry name" value="Lytic_TGlycoase_superhlx_L_sf"/>
</dbReference>
<feature type="chain" id="PRO_5016261369" evidence="3">
    <location>
        <begin position="20"/>
        <end position="698"/>
    </location>
</feature>
<dbReference type="InterPro" id="IPR023346">
    <property type="entry name" value="Lysozyme-like_dom_sf"/>
</dbReference>
<dbReference type="PANTHER" id="PTHR37423">
    <property type="entry name" value="SOLUBLE LYTIC MUREIN TRANSGLYCOSYLASE-RELATED"/>
    <property type="match status" value="1"/>
</dbReference>
<dbReference type="Pfam" id="PF01464">
    <property type="entry name" value="SLT"/>
    <property type="match status" value="1"/>
</dbReference>
<evidence type="ECO:0000313" key="6">
    <source>
        <dbReference type="EMBL" id="RAL19628.1"/>
    </source>
</evidence>
<evidence type="ECO:0000256" key="3">
    <source>
        <dbReference type="SAM" id="SignalP"/>
    </source>
</evidence>